<sequence length="426" mass="50510">MKYRREDVIKQMSEIFNDIPEIIISDIFDIIVSENLVLNNKTDSKIRNNNSENLNNYLGDMIDVHNKLFDKLLEITNTENSVDNEIFINNNDNNIFDTANKYNMSYLDVCLQNKKSINNIILNKLENDLVIKLKKRPWDLIYIETNIINNEIEFLKNYLNKIFNSDKLYKIRENKNKLWPPDGPGIESKFIPIRIIDNSNINKNKIKEAVIKLRNELNITNDVISKLNIEYNKIINNTNIKEYKLIKSEELSNKLDKIKLKKKKIENDYYNEIFNLQNIDFINFILDSKSDNITFIDLHNYNRNEALSVTIFCITMILKFKLNVNFENSFLIYDNKEELINSDKLYVSQKNFKGNYVDLYICVGLGNYNYINNNIKPKLASLIRRLSYAFNLTWRFGVNGIIILRIQDNIDWYRYISRTLEIGQYL</sequence>
<proteinExistence type="predicted"/>
<protein>
    <submittedName>
        <fullName evidence="1">Uncharacterized protein</fullName>
    </submittedName>
</protein>
<comment type="caution">
    <text evidence="1">The sequence shown here is derived from an EMBL/GenBank/DDBJ whole genome shotgun (WGS) entry which is preliminary data.</text>
</comment>
<organism evidence="1 2">
    <name type="scientific">Cryptosporidium xiaoi</name>
    <dbReference type="NCBI Taxonomy" id="659607"/>
    <lineage>
        <taxon>Eukaryota</taxon>
        <taxon>Sar</taxon>
        <taxon>Alveolata</taxon>
        <taxon>Apicomplexa</taxon>
        <taxon>Conoidasida</taxon>
        <taxon>Coccidia</taxon>
        <taxon>Eucoccidiorida</taxon>
        <taxon>Eimeriorina</taxon>
        <taxon>Cryptosporidiidae</taxon>
        <taxon>Cryptosporidium</taxon>
    </lineage>
</organism>
<dbReference type="EMBL" id="JAWDEY010000001">
    <property type="protein sequence ID" value="KAK6591208.1"/>
    <property type="molecule type" value="Genomic_DNA"/>
</dbReference>
<dbReference type="Proteomes" id="UP001311799">
    <property type="component" value="Unassembled WGS sequence"/>
</dbReference>
<accession>A0AAV9Y329</accession>
<evidence type="ECO:0000313" key="2">
    <source>
        <dbReference type="Proteomes" id="UP001311799"/>
    </source>
</evidence>
<keyword evidence="2" id="KW-1185">Reference proteome</keyword>
<gene>
    <name evidence="1" type="ORF">RS030_101638</name>
</gene>
<evidence type="ECO:0000313" key="1">
    <source>
        <dbReference type="EMBL" id="KAK6591208.1"/>
    </source>
</evidence>
<reference evidence="1 2" key="1">
    <citation type="submission" date="2023-10" db="EMBL/GenBank/DDBJ databases">
        <title>Comparative genomics analysis reveals potential genetic determinants of host preference in Cryptosporidium xiaoi.</title>
        <authorList>
            <person name="Xiao L."/>
            <person name="Li J."/>
        </authorList>
    </citation>
    <scope>NUCLEOTIDE SEQUENCE [LARGE SCALE GENOMIC DNA]</scope>
    <source>
        <strain evidence="1 2">52996</strain>
    </source>
</reference>
<dbReference type="AlphaFoldDB" id="A0AAV9Y329"/>
<name>A0AAV9Y329_9CRYT</name>